<keyword evidence="1 2" id="KW-0808">Transferase</keyword>
<name>A0A7C3RB32_ARCFL</name>
<dbReference type="Pfam" id="PF02515">
    <property type="entry name" value="CoA_transf_3"/>
    <property type="match status" value="1"/>
</dbReference>
<organism evidence="2">
    <name type="scientific">Archaeoglobus fulgidus</name>
    <dbReference type="NCBI Taxonomy" id="2234"/>
    <lineage>
        <taxon>Archaea</taxon>
        <taxon>Methanobacteriati</taxon>
        <taxon>Methanobacteriota</taxon>
        <taxon>Archaeoglobi</taxon>
        <taxon>Archaeoglobales</taxon>
        <taxon>Archaeoglobaceae</taxon>
        <taxon>Archaeoglobus</taxon>
    </lineage>
</organism>
<dbReference type="InterPro" id="IPR050483">
    <property type="entry name" value="CoA-transferase_III_domain"/>
</dbReference>
<protein>
    <submittedName>
        <fullName evidence="2">CoA transferase</fullName>
    </submittedName>
</protein>
<dbReference type="AlphaFoldDB" id="A0A7C3RB32"/>
<dbReference type="Gene3D" id="3.40.50.10540">
    <property type="entry name" value="Crotonobetainyl-coa:carnitine coa-transferase, domain 1"/>
    <property type="match status" value="1"/>
</dbReference>
<dbReference type="EMBL" id="DTLB01000004">
    <property type="protein sequence ID" value="HFW31487.1"/>
    <property type="molecule type" value="Genomic_DNA"/>
</dbReference>
<evidence type="ECO:0000313" key="2">
    <source>
        <dbReference type="EMBL" id="HFW31487.1"/>
    </source>
</evidence>
<accession>A0A7C3RB32</accession>
<proteinExistence type="predicted"/>
<sequence length="413" mass="45919">MPKKMRFSGGRKMKRDEVLMNLFSEDNKPAALENIKVVEIADENFAAAVAGSMLAEMGADVLRVEVGDEAKSVTPYGVTVNGAGIPYLVESRNKEIVKFDESVKDKIFSADIVIDGTAPGYLETLGIGYSQLSEKNPGIIYVAISPFGHYTSKAKEFKDVPDSDLTAQAYNGYPTLIGNPYLTGEHSYPLRAGLWAAWTMAGVNAAVGAMIALLERLKSGKGQFIDIATNDAIAVVTTFPAVVGFLFDSPRGRFGTIDYLVYPFGYYKVKDGYIALATPSDADFRALLKIIKRWDLEPDWKFTLDRISDDIDRIRILDEELNKTLQKFSLGELLKRASKLRRSRIPLISRFLGRPVIVKMNTLKEVLQSEHWKIRKSFLQVKFNGKEIIVPNSPIKASETPPKIKKLLGKLIK</sequence>
<dbReference type="Gene3D" id="3.30.1540.10">
    <property type="entry name" value="formyl-coa transferase, domain 3"/>
    <property type="match status" value="1"/>
</dbReference>
<dbReference type="SUPFAM" id="SSF89796">
    <property type="entry name" value="CoA-transferase family III (CaiB/BaiF)"/>
    <property type="match status" value="1"/>
</dbReference>
<dbReference type="PANTHER" id="PTHR48207:SF3">
    <property type="entry name" value="SUCCINATE--HYDROXYMETHYLGLUTARATE COA-TRANSFERASE"/>
    <property type="match status" value="1"/>
</dbReference>
<dbReference type="GO" id="GO:0008410">
    <property type="term" value="F:CoA-transferase activity"/>
    <property type="evidence" value="ECO:0007669"/>
    <property type="project" value="TreeGrafter"/>
</dbReference>
<dbReference type="PANTHER" id="PTHR48207">
    <property type="entry name" value="SUCCINATE--HYDROXYMETHYLGLUTARATE COA-TRANSFERASE"/>
    <property type="match status" value="1"/>
</dbReference>
<evidence type="ECO:0000256" key="1">
    <source>
        <dbReference type="ARBA" id="ARBA00022679"/>
    </source>
</evidence>
<dbReference type="InterPro" id="IPR023606">
    <property type="entry name" value="CoA-Trfase_III_dom_1_sf"/>
</dbReference>
<dbReference type="InterPro" id="IPR003673">
    <property type="entry name" value="CoA-Trfase_fam_III"/>
</dbReference>
<comment type="caution">
    <text evidence="2">The sequence shown here is derived from an EMBL/GenBank/DDBJ whole genome shotgun (WGS) entry which is preliminary data.</text>
</comment>
<reference evidence="2" key="1">
    <citation type="journal article" date="2020" name="mSystems">
        <title>Genome- and Community-Level Interaction Insights into Carbon Utilization and Element Cycling Functions of Hydrothermarchaeota in Hydrothermal Sediment.</title>
        <authorList>
            <person name="Zhou Z."/>
            <person name="Liu Y."/>
            <person name="Xu W."/>
            <person name="Pan J."/>
            <person name="Luo Z.H."/>
            <person name="Li M."/>
        </authorList>
    </citation>
    <scope>NUCLEOTIDE SEQUENCE [LARGE SCALE GENOMIC DNA]</scope>
    <source>
        <strain evidence="2">SpSt-87</strain>
    </source>
</reference>
<gene>
    <name evidence="2" type="ORF">ENW66_00830</name>
</gene>
<dbReference type="InterPro" id="IPR044855">
    <property type="entry name" value="CoA-Trfase_III_dom3_sf"/>
</dbReference>